<proteinExistence type="predicted"/>
<name>A0A1W1BNY3_9ZZZZ</name>
<evidence type="ECO:0000313" key="1">
    <source>
        <dbReference type="EMBL" id="SFV55191.1"/>
    </source>
</evidence>
<sequence length="48" mass="5659">MPKKKRHKEDWIIVKCLFSAAEYGACVDCDSVDGFVKTTNYFYKKEKH</sequence>
<dbReference type="EMBL" id="FPHD01000028">
    <property type="protein sequence ID" value="SFV55191.1"/>
    <property type="molecule type" value="Genomic_DNA"/>
</dbReference>
<dbReference type="AlphaFoldDB" id="A0A1W1BNY3"/>
<gene>
    <name evidence="1" type="ORF">MNB_SV-8-310</name>
</gene>
<accession>A0A1W1BNY3</accession>
<protein>
    <submittedName>
        <fullName evidence="1">Uncharacterized protein</fullName>
    </submittedName>
</protein>
<organism evidence="1">
    <name type="scientific">hydrothermal vent metagenome</name>
    <dbReference type="NCBI Taxonomy" id="652676"/>
    <lineage>
        <taxon>unclassified sequences</taxon>
        <taxon>metagenomes</taxon>
        <taxon>ecological metagenomes</taxon>
    </lineage>
</organism>
<reference evidence="1" key="1">
    <citation type="submission" date="2016-10" db="EMBL/GenBank/DDBJ databases">
        <authorList>
            <person name="de Groot N.N."/>
        </authorList>
    </citation>
    <scope>NUCLEOTIDE SEQUENCE</scope>
</reference>